<dbReference type="RefSeq" id="WP_124026520.1">
    <property type="nucleotide sequence ID" value="NZ_JBHRSN010000005.1"/>
</dbReference>
<keyword evidence="13 17" id="KW-0472">Membrane</keyword>
<dbReference type="CDD" id="cd05387">
    <property type="entry name" value="BY-kinase"/>
    <property type="match status" value="1"/>
</dbReference>
<dbReference type="GO" id="GO:0005524">
    <property type="term" value="F:ATP binding"/>
    <property type="evidence" value="ECO:0007669"/>
    <property type="project" value="UniProtKB-KW"/>
</dbReference>
<evidence type="ECO:0000256" key="3">
    <source>
        <dbReference type="ARBA" id="ARBA00008883"/>
    </source>
</evidence>
<keyword evidence="16" id="KW-0175">Coiled coil</keyword>
<dbReference type="Gene3D" id="3.40.50.300">
    <property type="entry name" value="P-loop containing nucleotide triphosphate hydrolases"/>
    <property type="match status" value="1"/>
</dbReference>
<keyword evidence="12 17" id="KW-1133">Transmembrane helix</keyword>
<evidence type="ECO:0000256" key="10">
    <source>
        <dbReference type="ARBA" id="ARBA00022777"/>
    </source>
</evidence>
<dbReference type="InterPro" id="IPR050445">
    <property type="entry name" value="Bact_polysacc_biosynth/exp"/>
</dbReference>
<evidence type="ECO:0000256" key="7">
    <source>
        <dbReference type="ARBA" id="ARBA00022679"/>
    </source>
</evidence>
<feature type="domain" description="Tyrosine-protein kinase G-rich" evidence="20">
    <location>
        <begin position="407"/>
        <end position="483"/>
    </location>
</feature>
<evidence type="ECO:0000256" key="8">
    <source>
        <dbReference type="ARBA" id="ARBA00022692"/>
    </source>
</evidence>
<evidence type="ECO:0000256" key="13">
    <source>
        <dbReference type="ARBA" id="ARBA00023136"/>
    </source>
</evidence>
<keyword evidence="8 17" id="KW-0812">Transmembrane</keyword>
<comment type="subcellular location">
    <subcellularLocation>
        <location evidence="1">Cell inner membrane</location>
        <topology evidence="1">Multi-pass membrane protein</topology>
    </subcellularLocation>
</comment>
<dbReference type="InterPro" id="IPR027417">
    <property type="entry name" value="P-loop_NTPase"/>
</dbReference>
<keyword evidence="5" id="KW-1003">Cell membrane</keyword>
<evidence type="ECO:0000313" key="22">
    <source>
        <dbReference type="Proteomes" id="UP000275281"/>
    </source>
</evidence>
<evidence type="ECO:0000259" key="18">
    <source>
        <dbReference type="Pfam" id="PF02706"/>
    </source>
</evidence>
<feature type="coiled-coil region" evidence="16">
    <location>
        <begin position="352"/>
        <end position="428"/>
    </location>
</feature>
<feature type="transmembrane region" description="Helical" evidence="17">
    <location>
        <begin position="462"/>
        <end position="481"/>
    </location>
</feature>
<evidence type="ECO:0000256" key="2">
    <source>
        <dbReference type="ARBA" id="ARBA00007316"/>
    </source>
</evidence>
<proteinExistence type="inferred from homology"/>
<evidence type="ECO:0000256" key="1">
    <source>
        <dbReference type="ARBA" id="ARBA00004429"/>
    </source>
</evidence>
<name>A0A3N5YAF1_9ALTE</name>
<dbReference type="InterPro" id="IPR025669">
    <property type="entry name" value="AAA_dom"/>
</dbReference>
<dbReference type="Pfam" id="PF13614">
    <property type="entry name" value="AAA_31"/>
    <property type="match status" value="1"/>
</dbReference>
<feature type="transmembrane region" description="Helical" evidence="17">
    <location>
        <begin position="40"/>
        <end position="60"/>
    </location>
</feature>
<dbReference type="PANTHER" id="PTHR32309:SF13">
    <property type="entry name" value="FERRIC ENTEROBACTIN TRANSPORT PROTEIN FEPE"/>
    <property type="match status" value="1"/>
</dbReference>
<feature type="coiled-coil region" evidence="16">
    <location>
        <begin position="260"/>
        <end position="294"/>
    </location>
</feature>
<dbReference type="InterPro" id="IPR032807">
    <property type="entry name" value="GNVR"/>
</dbReference>
<evidence type="ECO:0000256" key="6">
    <source>
        <dbReference type="ARBA" id="ARBA00022519"/>
    </source>
</evidence>
<evidence type="ECO:0000256" key="4">
    <source>
        <dbReference type="ARBA" id="ARBA00011903"/>
    </source>
</evidence>
<keyword evidence="9" id="KW-0547">Nucleotide-binding</keyword>
<dbReference type="Pfam" id="PF02706">
    <property type="entry name" value="Wzz"/>
    <property type="match status" value="1"/>
</dbReference>
<evidence type="ECO:0000256" key="11">
    <source>
        <dbReference type="ARBA" id="ARBA00022840"/>
    </source>
</evidence>
<dbReference type="EC" id="2.7.10.2" evidence="4"/>
<keyword evidence="14" id="KW-0829">Tyrosine-protein kinase</keyword>
<evidence type="ECO:0000259" key="19">
    <source>
        <dbReference type="Pfam" id="PF13614"/>
    </source>
</evidence>
<keyword evidence="10 21" id="KW-0418">Kinase</keyword>
<reference evidence="21 22" key="1">
    <citation type="submission" date="2018-11" db="EMBL/GenBank/DDBJ databases">
        <authorList>
            <person name="Ye M.-Q."/>
            <person name="Du Z.-J."/>
        </authorList>
    </citation>
    <scope>NUCLEOTIDE SEQUENCE [LARGE SCALE GENOMIC DNA]</scope>
    <source>
        <strain evidence="21 22">U0105</strain>
    </source>
</reference>
<comment type="similarity">
    <text evidence="2">Belongs to the CpsD/CapB family.</text>
</comment>
<dbReference type="SUPFAM" id="SSF52540">
    <property type="entry name" value="P-loop containing nucleoside triphosphate hydrolases"/>
    <property type="match status" value="1"/>
</dbReference>
<keyword evidence="7 21" id="KW-0808">Transferase</keyword>
<sequence>MNSVSNLNQQGLDNNGHPAHHEDDLIDLGQYWRTIKRGKWIILLITLSCLILGGLLASNMTPLYQATSKILADPQQPNANRDEQYIASALVFLFYETQYEIIQSRNIAETVVDKLGLVEKYKQEQAALKAEPKSGLSAMLDNWKMELSALAGKEEAAAPAKPLSDAEIKTMLAMQIQGGLEVSGGKQSQVINVSYSSDDPQKAADIINAVADAYIAFGLESRLGEVRNTEQWLGEQYQKLGEKLQESEAALSAYRSSQGLVDTSQQERLANAQLQNLNSELIRAQTKLSEETEQYQAVQSVTPGTPGYYSLAPVLANKTASDMVKEQAARAREVEQLEQRYGEKHPRMIAARSALKSTRDNLNSEIEKIIANVEKNYRSAQTQVQNVQRLIAESRAEIQGLQGNNLELVRLEREVENNRRVYESFQSQLMQANVNSEFDASNVHIIDRATVPKAPYKPNKKLILVLAGMFGLFAGTVLVFLKELLDNTFKTPDNIEDKIKIPSLGITPVVKKSKSESTPEKQYLDDPRSTFSESINTIRTGLLFSNIDNPPKTVLVTSSTGSEGKSTLALNLAAAYSNIGKTLLLEVDLRKPSIARYLGLTPQEGLSELVTGSVQNTESLLQTKVKDNLTVITSGAMPRNPAELLSSKKFEKVMEALKRNFDYIVLDGPPTLPVSDSCILGNKMDAVVMAVKAEDTKVNVAKEAIKRLRNHNANVIGAVLTVAEPNKMSYYGNHYYAEEYYGDVDPKELKVANV</sequence>
<dbReference type="Proteomes" id="UP000275281">
    <property type="component" value="Unassembled WGS sequence"/>
</dbReference>
<comment type="catalytic activity">
    <reaction evidence="15">
        <text>L-tyrosyl-[protein] + ATP = O-phospho-L-tyrosyl-[protein] + ADP + H(+)</text>
        <dbReference type="Rhea" id="RHEA:10596"/>
        <dbReference type="Rhea" id="RHEA-COMP:10136"/>
        <dbReference type="Rhea" id="RHEA-COMP:20101"/>
        <dbReference type="ChEBI" id="CHEBI:15378"/>
        <dbReference type="ChEBI" id="CHEBI:30616"/>
        <dbReference type="ChEBI" id="CHEBI:46858"/>
        <dbReference type="ChEBI" id="CHEBI:61978"/>
        <dbReference type="ChEBI" id="CHEBI:456216"/>
        <dbReference type="EC" id="2.7.10.2"/>
    </reaction>
</comment>
<comment type="caution">
    <text evidence="21">The sequence shown here is derived from an EMBL/GenBank/DDBJ whole genome shotgun (WGS) entry which is preliminary data.</text>
</comment>
<dbReference type="EMBL" id="RPOK01000001">
    <property type="protein sequence ID" value="RPJ68519.1"/>
    <property type="molecule type" value="Genomic_DNA"/>
</dbReference>
<organism evidence="21 22">
    <name type="scientific">Alteromonas sediminis</name>
    <dbReference type="NCBI Taxonomy" id="2259342"/>
    <lineage>
        <taxon>Bacteria</taxon>
        <taxon>Pseudomonadati</taxon>
        <taxon>Pseudomonadota</taxon>
        <taxon>Gammaproteobacteria</taxon>
        <taxon>Alteromonadales</taxon>
        <taxon>Alteromonadaceae</taxon>
        <taxon>Alteromonas/Salinimonas group</taxon>
        <taxon>Alteromonas</taxon>
    </lineage>
</organism>
<evidence type="ECO:0000256" key="5">
    <source>
        <dbReference type="ARBA" id="ARBA00022475"/>
    </source>
</evidence>
<keyword evidence="22" id="KW-1185">Reference proteome</keyword>
<feature type="domain" description="Polysaccharide chain length determinant N-terminal" evidence="18">
    <location>
        <begin position="25"/>
        <end position="115"/>
    </location>
</feature>
<feature type="domain" description="AAA" evidence="19">
    <location>
        <begin position="552"/>
        <end position="698"/>
    </location>
</feature>
<dbReference type="InterPro" id="IPR003856">
    <property type="entry name" value="LPS_length_determ_N"/>
</dbReference>
<dbReference type="GO" id="GO:0004715">
    <property type="term" value="F:non-membrane spanning protein tyrosine kinase activity"/>
    <property type="evidence" value="ECO:0007669"/>
    <property type="project" value="UniProtKB-EC"/>
</dbReference>
<accession>A0A3N5YAF1</accession>
<evidence type="ECO:0000256" key="16">
    <source>
        <dbReference type="SAM" id="Coils"/>
    </source>
</evidence>
<gene>
    <name evidence="21" type="ORF">DRW07_03695</name>
</gene>
<evidence type="ECO:0000256" key="9">
    <source>
        <dbReference type="ARBA" id="ARBA00022741"/>
    </source>
</evidence>
<evidence type="ECO:0000313" key="21">
    <source>
        <dbReference type="EMBL" id="RPJ68519.1"/>
    </source>
</evidence>
<protein>
    <recommendedName>
        <fullName evidence="4">non-specific protein-tyrosine kinase</fullName>
        <ecNumber evidence="4">2.7.10.2</ecNumber>
    </recommendedName>
</protein>
<dbReference type="AlphaFoldDB" id="A0A3N5YAF1"/>
<evidence type="ECO:0000256" key="17">
    <source>
        <dbReference type="SAM" id="Phobius"/>
    </source>
</evidence>
<evidence type="ECO:0000256" key="15">
    <source>
        <dbReference type="ARBA" id="ARBA00051245"/>
    </source>
</evidence>
<keyword evidence="6" id="KW-0997">Cell inner membrane</keyword>
<dbReference type="PANTHER" id="PTHR32309">
    <property type="entry name" value="TYROSINE-PROTEIN KINASE"/>
    <property type="match status" value="1"/>
</dbReference>
<dbReference type="NCBIfam" id="TIGR01007">
    <property type="entry name" value="eps_fam"/>
    <property type="match status" value="1"/>
</dbReference>
<evidence type="ECO:0000259" key="20">
    <source>
        <dbReference type="Pfam" id="PF13807"/>
    </source>
</evidence>
<evidence type="ECO:0000256" key="12">
    <source>
        <dbReference type="ARBA" id="ARBA00022989"/>
    </source>
</evidence>
<dbReference type="InterPro" id="IPR005702">
    <property type="entry name" value="Wzc-like_C"/>
</dbReference>
<dbReference type="OrthoDB" id="9775724at2"/>
<evidence type="ECO:0000256" key="14">
    <source>
        <dbReference type="ARBA" id="ARBA00023137"/>
    </source>
</evidence>
<comment type="similarity">
    <text evidence="3">Belongs to the etk/wzc family.</text>
</comment>
<dbReference type="GO" id="GO:0005886">
    <property type="term" value="C:plasma membrane"/>
    <property type="evidence" value="ECO:0007669"/>
    <property type="project" value="UniProtKB-SubCell"/>
</dbReference>
<keyword evidence="11" id="KW-0067">ATP-binding</keyword>
<dbReference type="Pfam" id="PF13807">
    <property type="entry name" value="GNVR"/>
    <property type="match status" value="1"/>
</dbReference>